<feature type="chain" id="PRO_5038351570" evidence="1">
    <location>
        <begin position="23"/>
        <end position="98"/>
    </location>
</feature>
<organism evidence="2 3">
    <name type="scientific">Candidatus Dechloromonas phosphorivorans</name>
    <dbReference type="NCBI Taxonomy" id="2899244"/>
    <lineage>
        <taxon>Bacteria</taxon>
        <taxon>Pseudomonadati</taxon>
        <taxon>Pseudomonadota</taxon>
        <taxon>Betaproteobacteria</taxon>
        <taxon>Rhodocyclales</taxon>
        <taxon>Azonexaceae</taxon>
        <taxon>Dechloromonas</taxon>
    </lineage>
</organism>
<gene>
    <name evidence="2" type="ORF">IPN75_15550</name>
</gene>
<dbReference type="AlphaFoldDB" id="A0A9D7QIR9"/>
<dbReference type="EMBL" id="JADKBR010000019">
    <property type="protein sequence ID" value="MBK8891681.1"/>
    <property type="molecule type" value="Genomic_DNA"/>
</dbReference>
<name>A0A9D7QIR9_9RHOO</name>
<evidence type="ECO:0000313" key="3">
    <source>
        <dbReference type="Proteomes" id="UP000808146"/>
    </source>
</evidence>
<protein>
    <submittedName>
        <fullName evidence="2">Uncharacterized protein</fullName>
    </submittedName>
</protein>
<evidence type="ECO:0000256" key="1">
    <source>
        <dbReference type="SAM" id="SignalP"/>
    </source>
</evidence>
<feature type="signal peptide" evidence="1">
    <location>
        <begin position="1"/>
        <end position="22"/>
    </location>
</feature>
<sequence length="98" mass="10937">MTKQLTIIAALAATLVAGTAHAQYPIMDRVASKVIEKYQTSSCQQLWQEKAQGQGQPKPEMEQRAIQALQQDPQMRQAFFNKVSAPIVNKMFECGMIP</sequence>
<proteinExistence type="predicted"/>
<dbReference type="Proteomes" id="UP000808146">
    <property type="component" value="Unassembled WGS sequence"/>
</dbReference>
<reference evidence="2" key="1">
    <citation type="submission" date="2020-10" db="EMBL/GenBank/DDBJ databases">
        <title>Connecting structure to function with the recovery of over 1000 high-quality activated sludge metagenome-assembled genomes encoding full-length rRNA genes using long-read sequencing.</title>
        <authorList>
            <person name="Singleton C.M."/>
            <person name="Petriglieri F."/>
            <person name="Kristensen J.M."/>
            <person name="Kirkegaard R.H."/>
            <person name="Michaelsen T.Y."/>
            <person name="Andersen M.H."/>
            <person name="Karst S.M."/>
            <person name="Dueholm M.S."/>
            <person name="Nielsen P.H."/>
            <person name="Albertsen M."/>
        </authorList>
    </citation>
    <scope>NUCLEOTIDE SEQUENCE</scope>
    <source>
        <strain evidence="2">OdNE_18-Q3-R46-58_BAT3C.305</strain>
    </source>
</reference>
<accession>A0A9D7QIR9</accession>
<evidence type="ECO:0000313" key="2">
    <source>
        <dbReference type="EMBL" id="MBK8891681.1"/>
    </source>
</evidence>
<keyword evidence="1" id="KW-0732">Signal</keyword>
<comment type="caution">
    <text evidence="2">The sequence shown here is derived from an EMBL/GenBank/DDBJ whole genome shotgun (WGS) entry which is preliminary data.</text>
</comment>